<evidence type="ECO:0000256" key="1">
    <source>
        <dbReference type="SAM" id="MobiDB-lite"/>
    </source>
</evidence>
<organism evidence="3 5">
    <name type="scientific">Vanilla planifolia</name>
    <name type="common">Vanilla</name>
    <dbReference type="NCBI Taxonomy" id="51239"/>
    <lineage>
        <taxon>Eukaryota</taxon>
        <taxon>Viridiplantae</taxon>
        <taxon>Streptophyta</taxon>
        <taxon>Embryophyta</taxon>
        <taxon>Tracheophyta</taxon>
        <taxon>Spermatophyta</taxon>
        <taxon>Magnoliopsida</taxon>
        <taxon>Liliopsida</taxon>
        <taxon>Asparagales</taxon>
        <taxon>Orchidaceae</taxon>
        <taxon>Vanilloideae</taxon>
        <taxon>Vanilleae</taxon>
        <taxon>Vanilla</taxon>
    </lineage>
</organism>
<dbReference type="EMBL" id="JADCNL010000003">
    <property type="protein sequence ID" value="KAG0488376.1"/>
    <property type="molecule type" value="Genomic_DNA"/>
</dbReference>
<dbReference type="Proteomes" id="UP000636800">
    <property type="component" value="Chromosome 3"/>
</dbReference>
<evidence type="ECO:0000313" key="4">
    <source>
        <dbReference type="Proteomes" id="UP000636800"/>
    </source>
</evidence>
<dbReference type="Proteomes" id="UP000639772">
    <property type="component" value="Chromosome 3"/>
</dbReference>
<reference evidence="4 5" key="1">
    <citation type="journal article" date="2020" name="Nat. Food">
        <title>A phased Vanilla planifolia genome enables genetic improvement of flavour and production.</title>
        <authorList>
            <person name="Hasing T."/>
            <person name="Tang H."/>
            <person name="Brym M."/>
            <person name="Khazi F."/>
            <person name="Huang T."/>
            <person name="Chambers A.H."/>
        </authorList>
    </citation>
    <scope>NUCLEOTIDE SEQUENCE [LARGE SCALE GENOMIC DNA]</scope>
    <source>
        <tissue evidence="3">Leaf</tissue>
    </source>
</reference>
<comment type="caution">
    <text evidence="3">The sequence shown here is derived from an EMBL/GenBank/DDBJ whole genome shotgun (WGS) entry which is preliminary data.</text>
</comment>
<evidence type="ECO:0000313" key="2">
    <source>
        <dbReference type="EMBL" id="KAG0488376.1"/>
    </source>
</evidence>
<sequence>MISARSRNAKVGCWYTSTKNVLCISKSTEDPLKVPAIAFSSPLKGRGHLPNFHAGFGPDRGTTRDSRQKATESVGLWFPRSDYRGGNELASKSF</sequence>
<dbReference type="EMBL" id="JADCNM010000003">
    <property type="protein sequence ID" value="KAG0490090.1"/>
    <property type="molecule type" value="Genomic_DNA"/>
</dbReference>
<keyword evidence="4" id="KW-1185">Reference proteome</keyword>
<accession>A0A835VAT0</accession>
<proteinExistence type="predicted"/>
<gene>
    <name evidence="3" type="ORF">HPP92_006953</name>
    <name evidence="2" type="ORF">HPP92_007187</name>
</gene>
<dbReference type="AlphaFoldDB" id="A0A835VAT0"/>
<feature type="compositionally biased region" description="Basic and acidic residues" evidence="1">
    <location>
        <begin position="61"/>
        <end position="70"/>
    </location>
</feature>
<feature type="region of interest" description="Disordered" evidence="1">
    <location>
        <begin position="50"/>
        <end position="72"/>
    </location>
</feature>
<protein>
    <submittedName>
        <fullName evidence="3">Uncharacterized protein</fullName>
    </submittedName>
</protein>
<evidence type="ECO:0000313" key="3">
    <source>
        <dbReference type="EMBL" id="KAG0490090.1"/>
    </source>
</evidence>
<evidence type="ECO:0000313" key="5">
    <source>
        <dbReference type="Proteomes" id="UP000639772"/>
    </source>
</evidence>
<name>A0A835VAT0_VANPL</name>